<dbReference type="PIRSF" id="PIRSF004878">
    <property type="entry name" value="RNase_P_4"/>
    <property type="match status" value="1"/>
</dbReference>
<dbReference type="RefSeq" id="WP_205098774.1">
    <property type="nucleotide sequence ID" value="NZ_CAJNAQ010000005.1"/>
</dbReference>
<evidence type="ECO:0000256" key="7">
    <source>
        <dbReference type="ARBA" id="ARBA00022833"/>
    </source>
</evidence>
<evidence type="ECO:0000256" key="4">
    <source>
        <dbReference type="ARBA" id="ARBA00022723"/>
    </source>
</evidence>
<comment type="cofactor">
    <cofactor evidence="8">
        <name>Zn(2+)</name>
        <dbReference type="ChEBI" id="CHEBI:29105"/>
    </cofactor>
    <text evidence="8">Binds 1 zinc ion per subunit.</text>
</comment>
<evidence type="ECO:0000256" key="1">
    <source>
        <dbReference type="ARBA" id="ARBA00022490"/>
    </source>
</evidence>
<dbReference type="PANTHER" id="PTHR14742">
    <property type="entry name" value="RIBONUCLEASE P SUBUNIT P21"/>
    <property type="match status" value="1"/>
</dbReference>
<dbReference type="HAMAP" id="MF_00757">
    <property type="entry name" value="RNase_P_4"/>
    <property type="match status" value="1"/>
</dbReference>
<keyword evidence="4 8" id="KW-0479">Metal-binding</keyword>
<evidence type="ECO:0000256" key="3">
    <source>
        <dbReference type="ARBA" id="ARBA00022722"/>
    </source>
</evidence>
<feature type="binding site" evidence="8">
    <location>
        <position position="90"/>
    </location>
    <ligand>
        <name>Zn(2+)</name>
        <dbReference type="ChEBI" id="CHEBI:29105"/>
    </ligand>
</feature>
<feature type="binding site" evidence="8">
    <location>
        <position position="87"/>
    </location>
    <ligand>
        <name>Zn(2+)</name>
        <dbReference type="ChEBI" id="CHEBI:29105"/>
    </ligand>
</feature>
<keyword evidence="2 8" id="KW-0819">tRNA processing</keyword>
<feature type="binding site" evidence="8">
    <location>
        <position position="58"/>
    </location>
    <ligand>
        <name>Zn(2+)</name>
        <dbReference type="ChEBI" id="CHEBI:29105"/>
    </ligand>
</feature>
<dbReference type="Gene3D" id="6.20.50.20">
    <property type="match status" value="1"/>
</dbReference>
<dbReference type="PANTHER" id="PTHR14742:SF0">
    <property type="entry name" value="RIBONUCLEASE P PROTEIN SUBUNIT P21"/>
    <property type="match status" value="1"/>
</dbReference>
<reference evidence="9" key="1">
    <citation type="submission" date="2021-02" db="EMBL/GenBank/DDBJ databases">
        <authorList>
            <person name="Han P."/>
        </authorList>
    </citation>
    <scope>NUCLEOTIDE SEQUENCE</scope>
    <source>
        <strain evidence="9">Candidatus Nitrosotenuis uzonensis 5A</strain>
    </source>
</reference>
<dbReference type="InterPro" id="IPR016432">
    <property type="entry name" value="RNP4"/>
</dbReference>
<dbReference type="GO" id="GO:0008270">
    <property type="term" value="F:zinc ion binding"/>
    <property type="evidence" value="ECO:0007669"/>
    <property type="project" value="UniProtKB-UniRule"/>
</dbReference>
<protein>
    <recommendedName>
        <fullName evidence="8">Ribonuclease P protein component 4</fullName>
        <shortName evidence="8">RNase P component 4</shortName>
        <ecNumber evidence="8">3.1.26.5</ecNumber>
    </recommendedName>
    <alternativeName>
        <fullName evidence="8">Rpp21</fullName>
    </alternativeName>
</protein>
<keyword evidence="1 8" id="KW-0963">Cytoplasm</keyword>
<feature type="binding site" evidence="8">
    <location>
        <position position="61"/>
    </location>
    <ligand>
        <name>Zn(2+)</name>
        <dbReference type="ChEBI" id="CHEBI:29105"/>
    </ligand>
</feature>
<evidence type="ECO:0000256" key="8">
    <source>
        <dbReference type="HAMAP-Rule" id="MF_00757"/>
    </source>
</evidence>
<dbReference type="GO" id="GO:0030677">
    <property type="term" value="C:ribonuclease P complex"/>
    <property type="evidence" value="ECO:0007669"/>
    <property type="project" value="UniProtKB-UniRule"/>
</dbReference>
<accession>A0A812F2M8</accession>
<dbReference type="Proteomes" id="UP000655759">
    <property type="component" value="Unassembled WGS sequence"/>
</dbReference>
<gene>
    <name evidence="9" type="primary">rnp</name>
    <name evidence="8" type="synonym">rnp4</name>
    <name evidence="9" type="ORF">NUZ5A_50013</name>
</gene>
<dbReference type="InterPro" id="IPR007175">
    <property type="entry name" value="Rpr2/Snm1/Rpp21"/>
</dbReference>
<dbReference type="AlphaFoldDB" id="A0A812F2M8"/>
<dbReference type="Pfam" id="PF04032">
    <property type="entry name" value="Rpr2"/>
    <property type="match status" value="1"/>
</dbReference>
<comment type="subunit">
    <text evidence="8">Consists of a catalytic RNA component and at least 4-5 protein subunits.</text>
</comment>
<keyword evidence="7 8" id="KW-0862">Zinc</keyword>
<dbReference type="GO" id="GO:0004526">
    <property type="term" value="F:ribonuclease P activity"/>
    <property type="evidence" value="ECO:0007669"/>
    <property type="project" value="UniProtKB-UniRule"/>
</dbReference>
<evidence type="ECO:0000313" key="10">
    <source>
        <dbReference type="Proteomes" id="UP000655759"/>
    </source>
</evidence>
<name>A0A812F2M8_9ARCH</name>
<comment type="function">
    <text evidence="8">Part of ribonuclease P, a protein complex that generates mature tRNA molecules by cleaving their 5'-ends.</text>
</comment>
<comment type="similarity">
    <text evidence="8">Belongs to the eukaryotic/archaeal RNase P protein component 4 family.</text>
</comment>
<dbReference type="EC" id="3.1.26.5" evidence="8"/>
<sequence>MKVDTKKIALERMHILVGQAVLNARKNPALAQRQAGLAKRISTKYRVKMPYEIRMNFCKKCKMFIVPGMTSRIRLGRSTLKSIRITCSYCNHTYRKVIPARSSKAHSDKVPL</sequence>
<evidence type="ECO:0000313" key="9">
    <source>
        <dbReference type="EMBL" id="CAE6492301.1"/>
    </source>
</evidence>
<keyword evidence="6 8" id="KW-0378">Hydrolase</keyword>
<dbReference type="GO" id="GO:0005737">
    <property type="term" value="C:cytoplasm"/>
    <property type="evidence" value="ECO:0007669"/>
    <property type="project" value="UniProtKB-SubCell"/>
</dbReference>
<evidence type="ECO:0000256" key="5">
    <source>
        <dbReference type="ARBA" id="ARBA00022759"/>
    </source>
</evidence>
<dbReference type="Gene3D" id="1.20.5.420">
    <property type="entry name" value="Immunoglobulin FC, subunit C"/>
    <property type="match status" value="1"/>
</dbReference>
<evidence type="ECO:0000256" key="2">
    <source>
        <dbReference type="ARBA" id="ARBA00022694"/>
    </source>
</evidence>
<keyword evidence="3 8" id="KW-0540">Nuclease</keyword>
<dbReference type="EMBL" id="CAJNAQ010000005">
    <property type="protein sequence ID" value="CAE6492301.1"/>
    <property type="molecule type" value="Genomic_DNA"/>
</dbReference>
<comment type="caution">
    <text evidence="9">The sequence shown here is derived from an EMBL/GenBank/DDBJ whole genome shotgun (WGS) entry which is preliminary data.</text>
</comment>
<proteinExistence type="inferred from homology"/>
<keyword evidence="5 8" id="KW-0255">Endonuclease</keyword>
<organism evidence="9 10">
    <name type="scientific">Candidatus Nitrosotenuis uzonensis</name>
    <dbReference type="NCBI Taxonomy" id="1407055"/>
    <lineage>
        <taxon>Archaea</taxon>
        <taxon>Nitrososphaerota</taxon>
        <taxon>Candidatus Nitrosotenuis</taxon>
    </lineage>
</organism>
<comment type="subcellular location">
    <subcellularLocation>
        <location evidence="8">Cytoplasm</location>
    </subcellularLocation>
</comment>
<comment type="catalytic activity">
    <reaction evidence="8">
        <text>Endonucleolytic cleavage of RNA, removing 5'-extranucleotides from tRNA precursor.</text>
        <dbReference type="EC" id="3.1.26.5"/>
    </reaction>
</comment>
<dbReference type="GO" id="GO:0001682">
    <property type="term" value="P:tRNA 5'-leader removal"/>
    <property type="evidence" value="ECO:0007669"/>
    <property type="project" value="UniProtKB-UniRule"/>
</dbReference>
<evidence type="ECO:0000256" key="6">
    <source>
        <dbReference type="ARBA" id="ARBA00022801"/>
    </source>
</evidence>